<dbReference type="GO" id="GO:0031514">
    <property type="term" value="C:motile cilium"/>
    <property type="evidence" value="ECO:0007669"/>
    <property type="project" value="UniProtKB-SubCell"/>
</dbReference>
<dbReference type="PANTHER" id="PTHR14952">
    <property type="entry name" value="ROPPORIN-1-LIKE PROTEIN"/>
    <property type="match status" value="1"/>
</dbReference>
<evidence type="ECO:0000256" key="1">
    <source>
        <dbReference type="ARBA" id="ARBA00004230"/>
    </source>
</evidence>
<evidence type="ECO:0000313" key="7">
    <source>
        <dbReference type="Proteomes" id="UP000287033"/>
    </source>
</evidence>
<evidence type="ECO:0000256" key="4">
    <source>
        <dbReference type="ARBA" id="ARBA00023273"/>
    </source>
</evidence>
<protein>
    <recommendedName>
        <fullName evidence="8">RIIa domain-containing protein</fullName>
    </recommendedName>
</protein>
<name>A0A401SBN6_CHIPU</name>
<evidence type="ECO:0000256" key="2">
    <source>
        <dbReference type="ARBA" id="ARBA00022846"/>
    </source>
</evidence>
<comment type="similarity">
    <text evidence="5">Belongs to the ropporin family.</text>
</comment>
<proteinExistence type="inferred from homology"/>
<dbReference type="EMBL" id="BEZZ01000178">
    <property type="protein sequence ID" value="GCC27808.1"/>
    <property type="molecule type" value="Genomic_DNA"/>
</dbReference>
<accession>A0A401SBN6</accession>
<dbReference type="Gene3D" id="1.20.890.10">
    <property type="entry name" value="cAMP-dependent protein kinase regulatory subunit, dimerization-anchoring domain"/>
    <property type="match status" value="1"/>
</dbReference>
<evidence type="ECO:0008006" key="8">
    <source>
        <dbReference type="Google" id="ProtNLM"/>
    </source>
</evidence>
<comment type="caution">
    <text evidence="6">The sequence shown here is derived from an EMBL/GenBank/DDBJ whole genome shotgun (WGS) entry which is preliminary data.</text>
</comment>
<dbReference type="InterPro" id="IPR047844">
    <property type="entry name" value="ROP_DD"/>
</dbReference>
<gene>
    <name evidence="6" type="ORF">chiPu_0006234</name>
</gene>
<dbReference type="FunFam" id="1.20.890.10:FF:000004">
    <property type="entry name" value="ropporin-1-like protein isoform X2"/>
    <property type="match status" value="1"/>
</dbReference>
<keyword evidence="4" id="KW-0966">Cell projection</keyword>
<organism evidence="6 7">
    <name type="scientific">Chiloscyllium punctatum</name>
    <name type="common">Brownbanded bambooshark</name>
    <name type="synonym">Hemiscyllium punctatum</name>
    <dbReference type="NCBI Taxonomy" id="137246"/>
    <lineage>
        <taxon>Eukaryota</taxon>
        <taxon>Metazoa</taxon>
        <taxon>Chordata</taxon>
        <taxon>Craniata</taxon>
        <taxon>Vertebrata</taxon>
        <taxon>Chondrichthyes</taxon>
        <taxon>Elasmobranchii</taxon>
        <taxon>Galeomorphii</taxon>
        <taxon>Galeoidea</taxon>
        <taxon>Orectolobiformes</taxon>
        <taxon>Hemiscylliidae</taxon>
        <taxon>Chiloscyllium</taxon>
    </lineage>
</organism>
<keyword evidence="7" id="KW-1185">Reference proteome</keyword>
<evidence type="ECO:0000313" key="6">
    <source>
        <dbReference type="EMBL" id="GCC27808.1"/>
    </source>
</evidence>
<dbReference type="STRING" id="137246.A0A401SBN6"/>
<dbReference type="CDD" id="cd23019">
    <property type="entry name" value="DD_ROP"/>
    <property type="match status" value="1"/>
</dbReference>
<keyword evidence="3" id="KW-0969">Cilium</keyword>
<dbReference type="AlphaFoldDB" id="A0A401SBN6"/>
<reference evidence="6 7" key="1">
    <citation type="journal article" date="2018" name="Nat. Ecol. Evol.">
        <title>Shark genomes provide insights into elasmobranch evolution and the origin of vertebrates.</title>
        <authorList>
            <person name="Hara Y"/>
            <person name="Yamaguchi K"/>
            <person name="Onimaru K"/>
            <person name="Kadota M"/>
            <person name="Koyanagi M"/>
            <person name="Keeley SD"/>
            <person name="Tatsumi K"/>
            <person name="Tanaka K"/>
            <person name="Motone F"/>
            <person name="Kageyama Y"/>
            <person name="Nozu R"/>
            <person name="Adachi N"/>
            <person name="Nishimura O"/>
            <person name="Nakagawa R"/>
            <person name="Tanegashima C"/>
            <person name="Kiyatake I"/>
            <person name="Matsumoto R"/>
            <person name="Murakumo K"/>
            <person name="Nishida K"/>
            <person name="Terakita A"/>
            <person name="Kuratani S"/>
            <person name="Sato K"/>
            <person name="Hyodo S Kuraku.S."/>
        </authorList>
    </citation>
    <scope>NUCLEOTIDE SEQUENCE [LARGE SCALE GENOMIC DNA]</scope>
</reference>
<dbReference type="OrthoDB" id="10067602at2759"/>
<sequence>MAARLPAGPAHQSGAAGAGQVEEAAMPLPDVMFCAQQIEIPPEFPDILKQFTKAAIRTQPRDVLQWSAAYFSALSKGETLPVKERYEMPVATQKNNTGLTPGLLKILHNQLSSKMIVDELELMEKWKDLGLPFQQLQSILQLGNLQNEIEWIKFLALACSDLGGTLFSALKYACEILTTDPTGGAAHIDFETFKYLYIYLATMDEEITESEIHATLQALQEDVDKQDGLIQPRNFKRLNKKQPEASAVPK</sequence>
<dbReference type="OMA" id="QWSSAYF"/>
<evidence type="ECO:0000256" key="3">
    <source>
        <dbReference type="ARBA" id="ARBA00023069"/>
    </source>
</evidence>
<comment type="subcellular location">
    <subcellularLocation>
        <location evidence="1">Cell projection</location>
        <location evidence="1">Cilium</location>
        <location evidence="1">Flagellum</location>
    </subcellularLocation>
</comment>
<keyword evidence="2" id="KW-0282">Flagellum</keyword>
<evidence type="ECO:0000256" key="5">
    <source>
        <dbReference type="ARBA" id="ARBA00035651"/>
    </source>
</evidence>
<dbReference type="PANTHER" id="PTHR14952:SF9">
    <property type="entry name" value="EF-HAND DOMAIN-CONTAINING PROTEIN"/>
    <property type="match status" value="1"/>
</dbReference>
<dbReference type="Proteomes" id="UP000287033">
    <property type="component" value="Unassembled WGS sequence"/>
</dbReference>
<dbReference type="SUPFAM" id="SSF47391">
    <property type="entry name" value="Dimerization-anchoring domain of cAMP-dependent PK regulatory subunit"/>
    <property type="match status" value="1"/>
</dbReference>